<evidence type="ECO:0000256" key="5">
    <source>
        <dbReference type="ARBA" id="ARBA00022989"/>
    </source>
</evidence>
<dbReference type="InterPro" id="IPR050171">
    <property type="entry name" value="MFS_Transporters"/>
</dbReference>
<evidence type="ECO:0000256" key="3">
    <source>
        <dbReference type="ARBA" id="ARBA00022475"/>
    </source>
</evidence>
<keyword evidence="5 7" id="KW-1133">Transmembrane helix</keyword>
<protein>
    <recommendedName>
        <fullName evidence="10">Major Facilitator Superfamily protein</fullName>
    </recommendedName>
</protein>
<keyword evidence="3" id="KW-1003">Cell membrane</keyword>
<evidence type="ECO:0000256" key="4">
    <source>
        <dbReference type="ARBA" id="ARBA00022692"/>
    </source>
</evidence>
<evidence type="ECO:0000256" key="6">
    <source>
        <dbReference type="ARBA" id="ARBA00023136"/>
    </source>
</evidence>
<feature type="transmembrane region" description="Helical" evidence="7">
    <location>
        <begin position="75"/>
        <end position="94"/>
    </location>
</feature>
<dbReference type="AlphaFoldDB" id="A0A8J6I304"/>
<evidence type="ECO:0000256" key="1">
    <source>
        <dbReference type="ARBA" id="ARBA00004651"/>
    </source>
</evidence>
<dbReference type="SUPFAM" id="SSF103473">
    <property type="entry name" value="MFS general substrate transporter"/>
    <property type="match status" value="1"/>
</dbReference>
<evidence type="ECO:0000256" key="7">
    <source>
        <dbReference type="SAM" id="Phobius"/>
    </source>
</evidence>
<feature type="transmembrane region" description="Helical" evidence="7">
    <location>
        <begin position="114"/>
        <end position="138"/>
    </location>
</feature>
<dbReference type="Gene3D" id="1.20.1250.20">
    <property type="entry name" value="MFS general substrate transporter like domains"/>
    <property type="match status" value="1"/>
</dbReference>
<keyword evidence="2" id="KW-0813">Transport</keyword>
<dbReference type="GO" id="GO:0005886">
    <property type="term" value="C:plasma membrane"/>
    <property type="evidence" value="ECO:0007669"/>
    <property type="project" value="UniProtKB-SubCell"/>
</dbReference>
<dbReference type="InterPro" id="IPR011701">
    <property type="entry name" value="MFS"/>
</dbReference>
<dbReference type="GO" id="GO:0022857">
    <property type="term" value="F:transmembrane transporter activity"/>
    <property type="evidence" value="ECO:0007669"/>
    <property type="project" value="InterPro"/>
</dbReference>
<comment type="subcellular location">
    <subcellularLocation>
        <location evidence="1">Cell membrane</location>
        <topology evidence="1">Multi-pass membrane protein</topology>
    </subcellularLocation>
</comment>
<evidence type="ECO:0000313" key="8">
    <source>
        <dbReference type="EMBL" id="MBA2133544.1"/>
    </source>
</evidence>
<dbReference type="PANTHER" id="PTHR23517">
    <property type="entry name" value="RESISTANCE PROTEIN MDTM, PUTATIVE-RELATED-RELATED"/>
    <property type="match status" value="1"/>
</dbReference>
<feature type="transmembrane region" description="Helical" evidence="7">
    <location>
        <begin position="181"/>
        <end position="199"/>
    </location>
</feature>
<keyword evidence="4 7" id="KW-0812">Transmembrane</keyword>
<feature type="transmembrane region" description="Helical" evidence="7">
    <location>
        <begin position="150"/>
        <end position="175"/>
    </location>
</feature>
<sequence length="234" mass="25052">MNIRHNYTHTLLACYIGFITQAIINNFTPLLFLTFQRVYRIPLEKIALLVTANFGVQLAVDLLSAFFVDRIGYRFSIVAAHIVSAVGLWGLGVFPQWFPHPYSGLLAAFSPFPLLNLIGCALCGVAVGIFWPGTLSLAAQNCLRGGSAMFALLALAGDVGCVAGPTLVGLVAGAVGDNLKIGLAAAMLFPFSLLSGLCLTKGRSYNKATDININNVIEQVNDKPNKAFNKPVHL</sequence>
<feature type="transmembrane region" description="Helical" evidence="7">
    <location>
        <begin position="46"/>
        <end position="68"/>
    </location>
</feature>
<proteinExistence type="predicted"/>
<organism evidence="8 9">
    <name type="scientific">Capillibacterium thermochitinicola</name>
    <dbReference type="NCBI Taxonomy" id="2699427"/>
    <lineage>
        <taxon>Bacteria</taxon>
        <taxon>Bacillati</taxon>
        <taxon>Bacillota</taxon>
        <taxon>Capillibacterium</taxon>
    </lineage>
</organism>
<accession>A0A8J6I304</accession>
<dbReference type="Proteomes" id="UP000657177">
    <property type="component" value="Unassembled WGS sequence"/>
</dbReference>
<evidence type="ECO:0000313" key="9">
    <source>
        <dbReference type="Proteomes" id="UP000657177"/>
    </source>
</evidence>
<comment type="caution">
    <text evidence="8">The sequence shown here is derived from an EMBL/GenBank/DDBJ whole genome shotgun (WGS) entry which is preliminary data.</text>
</comment>
<name>A0A8J6I304_9FIRM</name>
<evidence type="ECO:0000256" key="2">
    <source>
        <dbReference type="ARBA" id="ARBA00022448"/>
    </source>
</evidence>
<dbReference type="InterPro" id="IPR036259">
    <property type="entry name" value="MFS_trans_sf"/>
</dbReference>
<keyword evidence="6 7" id="KW-0472">Membrane</keyword>
<reference evidence="8" key="1">
    <citation type="submission" date="2020-06" db="EMBL/GenBank/DDBJ databases">
        <title>Novel chitinolytic bacterium.</title>
        <authorList>
            <person name="Ungkulpasvich U."/>
            <person name="Kosugi A."/>
            <person name="Uke A."/>
        </authorList>
    </citation>
    <scope>NUCLEOTIDE SEQUENCE</scope>
    <source>
        <strain evidence="8">UUS1-1</strain>
    </source>
</reference>
<gene>
    <name evidence="8" type="ORF">G5B42_08330</name>
</gene>
<keyword evidence="9" id="KW-1185">Reference proteome</keyword>
<evidence type="ECO:0008006" key="10">
    <source>
        <dbReference type="Google" id="ProtNLM"/>
    </source>
</evidence>
<dbReference type="EMBL" id="JAAKDE010000016">
    <property type="protein sequence ID" value="MBA2133544.1"/>
    <property type="molecule type" value="Genomic_DNA"/>
</dbReference>
<feature type="transmembrane region" description="Helical" evidence="7">
    <location>
        <begin position="12"/>
        <end position="34"/>
    </location>
</feature>
<dbReference type="Pfam" id="PF07690">
    <property type="entry name" value="MFS_1"/>
    <property type="match status" value="1"/>
</dbReference>
<dbReference type="RefSeq" id="WP_181340014.1">
    <property type="nucleotide sequence ID" value="NZ_JAAKDE010000016.1"/>
</dbReference>